<sequence length="52" mass="6035">QLIFARKQKSKAQAEMIFWSRKEEQFIGSLAMCNVILKKTKSEETSKKTKDA</sequence>
<protein>
    <submittedName>
        <fullName evidence="1">Uncharacterized protein</fullName>
    </submittedName>
</protein>
<organism evidence="1">
    <name type="scientific">marine sediment metagenome</name>
    <dbReference type="NCBI Taxonomy" id="412755"/>
    <lineage>
        <taxon>unclassified sequences</taxon>
        <taxon>metagenomes</taxon>
        <taxon>ecological metagenomes</taxon>
    </lineage>
</organism>
<evidence type="ECO:0000313" key="1">
    <source>
        <dbReference type="EMBL" id="GAH89858.1"/>
    </source>
</evidence>
<comment type="caution">
    <text evidence="1">The sequence shown here is derived from an EMBL/GenBank/DDBJ whole genome shotgun (WGS) entry which is preliminary data.</text>
</comment>
<accession>X1L6S3</accession>
<dbReference type="EMBL" id="BARV01002070">
    <property type="protein sequence ID" value="GAH89858.1"/>
    <property type="molecule type" value="Genomic_DNA"/>
</dbReference>
<dbReference type="AlphaFoldDB" id="X1L6S3"/>
<name>X1L6S3_9ZZZZ</name>
<gene>
    <name evidence="1" type="ORF">S06H3_05551</name>
</gene>
<proteinExistence type="predicted"/>
<feature type="non-terminal residue" evidence="1">
    <location>
        <position position="1"/>
    </location>
</feature>
<reference evidence="1" key="1">
    <citation type="journal article" date="2014" name="Front. Microbiol.">
        <title>High frequency of phylogenetically diverse reductive dehalogenase-homologous genes in deep subseafloor sedimentary metagenomes.</title>
        <authorList>
            <person name="Kawai M."/>
            <person name="Futagami T."/>
            <person name="Toyoda A."/>
            <person name="Takaki Y."/>
            <person name="Nishi S."/>
            <person name="Hori S."/>
            <person name="Arai W."/>
            <person name="Tsubouchi T."/>
            <person name="Morono Y."/>
            <person name="Uchiyama I."/>
            <person name="Ito T."/>
            <person name="Fujiyama A."/>
            <person name="Inagaki F."/>
            <person name="Takami H."/>
        </authorList>
    </citation>
    <scope>NUCLEOTIDE SEQUENCE</scope>
    <source>
        <strain evidence="1">Expedition CK06-06</strain>
    </source>
</reference>